<dbReference type="InterPro" id="IPR051455">
    <property type="entry name" value="Bact_solute-bind_prot3"/>
</dbReference>
<keyword evidence="2" id="KW-0813">Transport</keyword>
<feature type="domain" description="Solute-binding protein family 3/N-terminal" evidence="5">
    <location>
        <begin position="35"/>
        <end position="266"/>
    </location>
</feature>
<gene>
    <name evidence="6" type="ORF">PPNSA23_16260</name>
</gene>
<keyword evidence="7" id="KW-1185">Reference proteome</keyword>
<dbReference type="Gene3D" id="3.40.190.10">
    <property type="entry name" value="Periplasmic binding protein-like II"/>
    <property type="match status" value="2"/>
</dbReference>
<dbReference type="EMBL" id="BAAFZP010000001">
    <property type="protein sequence ID" value="GAB1581683.1"/>
    <property type="molecule type" value="Genomic_DNA"/>
</dbReference>
<keyword evidence="3 4" id="KW-0732">Signal</keyword>
<dbReference type="SUPFAM" id="SSF53850">
    <property type="entry name" value="Periplasmic binding protein-like II"/>
    <property type="match status" value="1"/>
</dbReference>
<feature type="signal peptide" evidence="4">
    <location>
        <begin position="1"/>
        <end position="24"/>
    </location>
</feature>
<evidence type="ECO:0000256" key="3">
    <source>
        <dbReference type="ARBA" id="ARBA00022729"/>
    </source>
</evidence>
<comment type="caution">
    <text evidence="6">The sequence shown here is derived from an EMBL/GenBank/DDBJ whole genome shotgun (WGS) entry which is preliminary data.</text>
</comment>
<evidence type="ECO:0000256" key="4">
    <source>
        <dbReference type="SAM" id="SignalP"/>
    </source>
</evidence>
<sequence>MNKTVLQGVLGAAALAWTATGAFAGTLDDVKAKGFLQCGVNTSLAGFSAPNDKGEWSGFDVDYCRAVAAAIFGDPTKVKFTPLNAKERFTALQSGEVDVLIRNTTWTISRDTSLGLDFTGVNYYDGQGFMINAKKLSGINSALQLSGASVCVQSGTTTELNLADYFRANKMEYNPVVFEKVEEVNAAYDAGRCDAYTTDQSGLYATRLTLSNPDDHVVLPEIISKEPLGPAVRQGDSQWADVIRWTHFALLNAEEFGITQANVDEMKNSDNPEIKRLLGTEADTKIGTDLGLENDWVVKIIKGVGNYGEIFERNIGSGSPLKIARGLNAQWTKGGLQYGMPVR</sequence>
<reference evidence="6 7" key="1">
    <citation type="submission" date="2024-10" db="EMBL/GenBank/DDBJ databases">
        <title>Isolation, draft genome sequencing and identification of Phyllobacterium sp. NSA23, isolated from leaf soil.</title>
        <authorList>
            <person name="Akita H."/>
        </authorList>
    </citation>
    <scope>NUCLEOTIDE SEQUENCE [LARGE SCALE GENOMIC DNA]</scope>
    <source>
        <strain evidence="6 7">NSA23</strain>
    </source>
</reference>
<dbReference type="CDD" id="cd13692">
    <property type="entry name" value="PBP2_BztA"/>
    <property type="match status" value="1"/>
</dbReference>
<name>A0ABQ0GYG8_9HYPH</name>
<dbReference type="Proteomes" id="UP001628091">
    <property type="component" value="Unassembled WGS sequence"/>
</dbReference>
<protein>
    <submittedName>
        <fullName evidence="6">Amino acid ABC transporter substrate-binding protein</fullName>
    </submittedName>
</protein>
<dbReference type="PANTHER" id="PTHR30085">
    <property type="entry name" value="AMINO ACID ABC TRANSPORTER PERMEASE"/>
    <property type="match status" value="1"/>
</dbReference>
<evidence type="ECO:0000259" key="5">
    <source>
        <dbReference type="SMART" id="SM00062"/>
    </source>
</evidence>
<dbReference type="RefSeq" id="WP_183429777.1">
    <property type="nucleotide sequence ID" value="NZ_BAAFZP010000001.1"/>
</dbReference>
<proteinExistence type="inferred from homology"/>
<dbReference type="InterPro" id="IPR001638">
    <property type="entry name" value="Solute-binding_3/MltF_N"/>
</dbReference>
<evidence type="ECO:0000256" key="2">
    <source>
        <dbReference type="ARBA" id="ARBA00022448"/>
    </source>
</evidence>
<dbReference type="PANTHER" id="PTHR30085:SF7">
    <property type="entry name" value="AMINO-ACID ABC TRANSPORTER-BINDING PROTEIN YHDW-RELATED"/>
    <property type="match status" value="1"/>
</dbReference>
<dbReference type="SMART" id="SM00062">
    <property type="entry name" value="PBPb"/>
    <property type="match status" value="1"/>
</dbReference>
<organism evidence="6 7">
    <name type="scientific">Phyllobacterium phragmitis</name>
    <dbReference type="NCBI Taxonomy" id="2670329"/>
    <lineage>
        <taxon>Bacteria</taxon>
        <taxon>Pseudomonadati</taxon>
        <taxon>Pseudomonadota</taxon>
        <taxon>Alphaproteobacteria</taxon>
        <taxon>Hyphomicrobiales</taxon>
        <taxon>Phyllobacteriaceae</taxon>
        <taxon>Phyllobacterium</taxon>
    </lineage>
</organism>
<comment type="similarity">
    <text evidence="1">Belongs to the bacterial solute-binding protein 3 family.</text>
</comment>
<dbReference type="Pfam" id="PF00497">
    <property type="entry name" value="SBP_bac_3"/>
    <property type="match status" value="1"/>
</dbReference>
<evidence type="ECO:0000256" key="1">
    <source>
        <dbReference type="ARBA" id="ARBA00010333"/>
    </source>
</evidence>
<feature type="chain" id="PRO_5045552818" evidence="4">
    <location>
        <begin position="25"/>
        <end position="343"/>
    </location>
</feature>
<evidence type="ECO:0000313" key="6">
    <source>
        <dbReference type="EMBL" id="GAB1581683.1"/>
    </source>
</evidence>
<accession>A0ABQ0GYG8</accession>
<evidence type="ECO:0000313" key="7">
    <source>
        <dbReference type="Proteomes" id="UP001628091"/>
    </source>
</evidence>